<evidence type="ECO:0000256" key="1">
    <source>
        <dbReference type="ARBA" id="ARBA00023235"/>
    </source>
</evidence>
<dbReference type="GO" id="GO:0009252">
    <property type="term" value="P:peptidoglycan biosynthetic process"/>
    <property type="evidence" value="ECO:0007669"/>
    <property type="project" value="TreeGrafter"/>
</dbReference>
<sequence>MKVALLDSGIGGWSFLTKIEEKYPLHTYLYYADQKNSPYGNKKFSELEAIAHEWISLFKEQEIDLLILACNTLTASFKETFQRHLDVPVYGTTDGLLENSFIDEKLVLLATVSTVKSGWYNKIFPNINLSSVGSTWLAATIEKKYSLTEIELEMLKQEVENIAGNDWTSMILGCTHYPLVKNQLELIWPNKRFIDPAETVVEKLSDHLTYPDVNNNIIMYTTGDSKLLEEQVRSFFNEKKQKKISSAKIRQTEGGLIR</sequence>
<protein>
    <submittedName>
        <fullName evidence="2">Uncharacterized protein</fullName>
    </submittedName>
</protein>
<organism evidence="2 3">
    <name type="scientific">Priestia megaterium</name>
    <name type="common">Bacillus megaterium</name>
    <dbReference type="NCBI Taxonomy" id="1404"/>
    <lineage>
        <taxon>Bacteria</taxon>
        <taxon>Bacillati</taxon>
        <taxon>Bacillota</taxon>
        <taxon>Bacilli</taxon>
        <taxon>Bacillales</taxon>
        <taxon>Bacillaceae</taxon>
        <taxon>Priestia</taxon>
    </lineage>
</organism>
<reference evidence="2 3" key="1">
    <citation type="submission" date="2019-10" db="EMBL/GenBank/DDBJ databases">
        <title>Complete genome sequences for adaption low water activity.</title>
        <authorList>
            <person name="Zhao L."/>
            <person name="Zhong J."/>
        </authorList>
    </citation>
    <scope>NUCLEOTIDE SEQUENCE [LARGE SCALE GENOMIC DNA]</scope>
    <source>
        <strain evidence="2 3">FDU301</strain>
        <plasmid evidence="3">pfdu301a</plasmid>
    </source>
</reference>
<dbReference type="InterPro" id="IPR015942">
    <property type="entry name" value="Asp/Glu/hydantoin_racemase"/>
</dbReference>
<keyword evidence="2" id="KW-0614">Plasmid</keyword>
<dbReference type="GO" id="GO:0008881">
    <property type="term" value="F:glutamate racemase activity"/>
    <property type="evidence" value="ECO:0007669"/>
    <property type="project" value="TreeGrafter"/>
</dbReference>
<proteinExistence type="predicted"/>
<gene>
    <name evidence="2" type="ORF">FDZ14_31700</name>
</gene>
<dbReference type="SUPFAM" id="SSF53681">
    <property type="entry name" value="Aspartate/glutamate racemase"/>
    <property type="match status" value="2"/>
</dbReference>
<dbReference type="InterPro" id="IPR001920">
    <property type="entry name" value="Asp/Glu_race"/>
</dbReference>
<evidence type="ECO:0000313" key="2">
    <source>
        <dbReference type="EMBL" id="QJX80656.1"/>
    </source>
</evidence>
<dbReference type="Gene3D" id="3.40.50.1860">
    <property type="match status" value="2"/>
</dbReference>
<dbReference type="AlphaFoldDB" id="A0A6M6E522"/>
<dbReference type="PANTHER" id="PTHR21198">
    <property type="entry name" value="GLUTAMATE RACEMASE"/>
    <property type="match status" value="1"/>
</dbReference>
<accession>A0A6M6E522</accession>
<evidence type="ECO:0000313" key="3">
    <source>
        <dbReference type="Proteomes" id="UP000501076"/>
    </source>
</evidence>
<name>A0A6M6E522_PRIMG</name>
<dbReference type="PANTHER" id="PTHR21198:SF2">
    <property type="entry name" value="GLUTAMATE RACEMASE"/>
    <property type="match status" value="1"/>
</dbReference>
<dbReference type="Proteomes" id="UP000501076">
    <property type="component" value="Plasmid pFDU301A"/>
</dbReference>
<dbReference type="RefSeq" id="WP_171778651.1">
    <property type="nucleotide sequence ID" value="NZ_CP045273.1"/>
</dbReference>
<dbReference type="PROSITE" id="PS00924">
    <property type="entry name" value="ASP_GLU_RACEMASE_2"/>
    <property type="match status" value="1"/>
</dbReference>
<dbReference type="InterPro" id="IPR033134">
    <property type="entry name" value="Asp/Glu_racemase_AS_2"/>
</dbReference>
<keyword evidence="1" id="KW-0413">Isomerase</keyword>
<dbReference type="EMBL" id="CP045273">
    <property type="protein sequence ID" value="QJX80656.1"/>
    <property type="molecule type" value="Genomic_DNA"/>
</dbReference>
<geneLocation type="plasmid" evidence="3">
    <name>pfdu301a</name>
</geneLocation>
<dbReference type="Pfam" id="PF01177">
    <property type="entry name" value="Asp_Glu_race"/>
    <property type="match status" value="1"/>
</dbReference>